<evidence type="ECO:0000313" key="2">
    <source>
        <dbReference type="Proteomes" id="UP000056109"/>
    </source>
</evidence>
<reference evidence="2" key="1">
    <citation type="submission" date="2014-09" db="EMBL/GenBank/DDBJ databases">
        <authorList>
            <person name="Illeghems K.G."/>
        </authorList>
    </citation>
    <scope>NUCLEOTIDE SEQUENCE [LARGE SCALE GENOMIC DNA]</scope>
    <source>
        <strain evidence="2">108B</strain>
    </source>
</reference>
<dbReference type="PATRIC" id="fig|446692.3.peg.2067"/>
<accession>A0A0U5F060</accession>
<dbReference type="KEGG" id="asz:ASN_2006"/>
<protein>
    <submittedName>
        <fullName evidence="1">Uncharacterized protein</fullName>
    </submittedName>
</protein>
<keyword evidence="2" id="KW-1185">Reference proteome</keyword>
<evidence type="ECO:0000313" key="1">
    <source>
        <dbReference type="EMBL" id="CEF41320.1"/>
    </source>
</evidence>
<gene>
    <name evidence="1" type="ORF">ASN_2006</name>
</gene>
<organism evidence="1 2">
    <name type="scientific">Acetobacter senegalensis</name>
    <dbReference type="NCBI Taxonomy" id="446692"/>
    <lineage>
        <taxon>Bacteria</taxon>
        <taxon>Pseudomonadati</taxon>
        <taxon>Pseudomonadota</taxon>
        <taxon>Alphaproteobacteria</taxon>
        <taxon>Acetobacterales</taxon>
        <taxon>Acetobacteraceae</taxon>
        <taxon>Acetobacter</taxon>
    </lineage>
</organism>
<sequence length="70" mass="7762">MLGSAGFDMVGVTGSIPVAPTIFDRLKTAISGVFFSHPHCRLHAVWHHEMDPRGYGIRARAVTLWQSYHA</sequence>
<proteinExistence type="predicted"/>
<dbReference type="Proteomes" id="UP000056109">
    <property type="component" value="Chromosome I"/>
</dbReference>
<dbReference type="AlphaFoldDB" id="A0A0U5F060"/>
<name>A0A0U5F060_9PROT</name>
<dbReference type="EMBL" id="LN606600">
    <property type="protein sequence ID" value="CEF41320.1"/>
    <property type="molecule type" value="Genomic_DNA"/>
</dbReference>